<dbReference type="InterPro" id="IPR018261">
    <property type="entry name" value="Ribosomal_bL27_CS"/>
</dbReference>
<evidence type="ECO:0000256" key="2">
    <source>
        <dbReference type="ARBA" id="ARBA00010797"/>
    </source>
</evidence>
<dbReference type="SUPFAM" id="SSF110324">
    <property type="entry name" value="Ribosomal L27 protein-like"/>
    <property type="match status" value="1"/>
</dbReference>
<evidence type="ECO:0000256" key="5">
    <source>
        <dbReference type="ARBA" id="ARBA00023128"/>
    </source>
</evidence>
<dbReference type="EMBL" id="PYFQ01000002">
    <property type="protein sequence ID" value="PSK39779.1"/>
    <property type="molecule type" value="Genomic_DNA"/>
</dbReference>
<organism evidence="11 12">
    <name type="scientific">Candidozyma pseudohaemuli</name>
    <dbReference type="NCBI Taxonomy" id="418784"/>
    <lineage>
        <taxon>Eukaryota</taxon>
        <taxon>Fungi</taxon>
        <taxon>Dikarya</taxon>
        <taxon>Ascomycota</taxon>
        <taxon>Saccharomycotina</taxon>
        <taxon>Pichiomycetes</taxon>
        <taxon>Metschnikowiaceae</taxon>
        <taxon>Candidozyma</taxon>
    </lineage>
</organism>
<dbReference type="InterPro" id="IPR001684">
    <property type="entry name" value="Ribosomal_bL27"/>
</dbReference>
<dbReference type="FunFam" id="2.40.50.100:FF:000042">
    <property type="entry name" value="50S ribosomal protein L27"/>
    <property type="match status" value="1"/>
</dbReference>
<sequence>MSLFRTTTGAGIGLASSSSILGGFTQIRTATKRVSGSKTNKNDSAGRRLGPKKFENNFVNPGEIIMRQRGSKIHPGENVAIGRDHTIFAMEPGYVKFYLDPFHPLRKFVGVALKKDYTLPVDHFAPRVRRFGYEQILDEADAKKEEEHMSRKEYLAQDELKQMKVKRENAEKLWKRNALSQLKEQFPAITEPELATERLYQVAALMKAGQTLEQARDQVTFNYYFEQQLAVRRGELLQEEFNTKFDQYKKFSSELDLALALDHKTRLHKPFSAEEHQQKKDEILSKLDSEFTGIILKDAQKNAILQLLNTPGVFSSEEIFVFKQKYIPAVLPESVPGTVLDIPRGKKLPENAVVVKTFDPKTRSLRRVVRTKEAFP</sequence>
<evidence type="ECO:0000256" key="4">
    <source>
        <dbReference type="ARBA" id="ARBA00022980"/>
    </source>
</evidence>
<keyword evidence="6" id="KW-0687">Ribonucleoprotein</keyword>
<keyword evidence="5" id="KW-0496">Mitochondrion</keyword>
<evidence type="ECO:0000313" key="11">
    <source>
        <dbReference type="EMBL" id="PSK39779.1"/>
    </source>
</evidence>
<evidence type="ECO:0000256" key="3">
    <source>
        <dbReference type="ARBA" id="ARBA00022946"/>
    </source>
</evidence>
<evidence type="ECO:0000256" key="9">
    <source>
        <dbReference type="SAM" id="MobiDB-lite"/>
    </source>
</evidence>
<dbReference type="RefSeq" id="XP_024714869.1">
    <property type="nucleotide sequence ID" value="XM_024856989.1"/>
</dbReference>
<dbReference type="GO" id="GO:0003735">
    <property type="term" value="F:structural constituent of ribosome"/>
    <property type="evidence" value="ECO:0007669"/>
    <property type="project" value="EnsemblFungi"/>
</dbReference>
<evidence type="ECO:0000256" key="8">
    <source>
        <dbReference type="ARBA" id="ARBA00035465"/>
    </source>
</evidence>
<dbReference type="OrthoDB" id="1867012at2759"/>
<feature type="region of interest" description="Disordered" evidence="9">
    <location>
        <begin position="32"/>
        <end position="55"/>
    </location>
</feature>
<dbReference type="GeneID" id="36564976"/>
<accession>A0A2P7YUZ5</accession>
<comment type="subcellular location">
    <subcellularLocation>
        <location evidence="1">Mitochondrion</location>
    </subcellularLocation>
</comment>
<dbReference type="AlphaFoldDB" id="A0A2P7YUZ5"/>
<evidence type="ECO:0000256" key="7">
    <source>
        <dbReference type="ARBA" id="ARBA00035267"/>
    </source>
</evidence>
<comment type="similarity">
    <text evidence="2">Belongs to the bacterial ribosomal protein bL27 family.</text>
</comment>
<keyword evidence="4 11" id="KW-0689">Ribosomal protein</keyword>
<keyword evidence="3" id="KW-0809">Transit peptide</keyword>
<dbReference type="Pfam" id="PF18471">
    <property type="entry name" value="Ribosomal_L27_C"/>
    <property type="match status" value="1"/>
</dbReference>
<dbReference type="GO" id="GO:0033617">
    <property type="term" value="P:mitochondrial respiratory chain complex IV assembly"/>
    <property type="evidence" value="ECO:0007669"/>
    <property type="project" value="EnsemblFungi"/>
</dbReference>
<dbReference type="GO" id="GO:0005762">
    <property type="term" value="C:mitochondrial large ribosomal subunit"/>
    <property type="evidence" value="ECO:0007669"/>
    <property type="project" value="EnsemblFungi"/>
</dbReference>
<protein>
    <recommendedName>
        <fullName evidence="7">Large ribosomal subunit protein bL27m</fullName>
    </recommendedName>
    <alternativeName>
        <fullName evidence="8">54S ribosomal protein L2, mitochondrial</fullName>
    </alternativeName>
</protein>
<dbReference type="PRINTS" id="PR00063">
    <property type="entry name" value="RIBOSOMALL27"/>
</dbReference>
<keyword evidence="12" id="KW-1185">Reference proteome</keyword>
<comment type="caution">
    <text evidence="11">The sequence shown here is derived from an EMBL/GenBank/DDBJ whole genome shotgun (WGS) entry which is preliminary data.</text>
</comment>
<dbReference type="Pfam" id="PF01016">
    <property type="entry name" value="Ribosomal_L27"/>
    <property type="match status" value="1"/>
</dbReference>
<feature type="domain" description="Large ribosomal subunit protein bL27m C-terminal" evidence="10">
    <location>
        <begin position="138"/>
        <end position="375"/>
    </location>
</feature>
<dbReference type="NCBIfam" id="TIGR00062">
    <property type="entry name" value="L27"/>
    <property type="match status" value="1"/>
</dbReference>
<dbReference type="PANTHER" id="PTHR15893">
    <property type="entry name" value="RIBOSOMAL PROTEIN L27"/>
    <property type="match status" value="1"/>
</dbReference>
<dbReference type="GO" id="GO:0006412">
    <property type="term" value="P:translation"/>
    <property type="evidence" value="ECO:0007669"/>
    <property type="project" value="InterPro"/>
</dbReference>
<evidence type="ECO:0000313" key="12">
    <source>
        <dbReference type="Proteomes" id="UP000241107"/>
    </source>
</evidence>
<dbReference type="VEuPathDB" id="FungiDB:C7M61_001586"/>
<proteinExistence type="inferred from homology"/>
<name>A0A2P7YUZ5_9ASCO</name>
<dbReference type="STRING" id="418784.A0A2P7YUZ5"/>
<dbReference type="Gene3D" id="2.40.50.100">
    <property type="match status" value="1"/>
</dbReference>
<dbReference type="InterPro" id="IPR041244">
    <property type="entry name" value="Ribosomal_bL27m_C"/>
</dbReference>
<reference evidence="11 12" key="1">
    <citation type="submission" date="2018-03" db="EMBL/GenBank/DDBJ databases">
        <title>Candida pseudohaemulonii genome assembly and annotation.</title>
        <authorList>
            <person name="Munoz J.F."/>
            <person name="Gade L.G."/>
            <person name="Chow N.A."/>
            <person name="Litvintseva A.P."/>
            <person name="Loparev V.N."/>
            <person name="Cuomo C.A."/>
        </authorList>
    </citation>
    <scope>NUCLEOTIDE SEQUENCE [LARGE SCALE GENOMIC DNA]</scope>
    <source>
        <strain evidence="11 12">B12108</strain>
    </source>
</reference>
<gene>
    <name evidence="11" type="ORF">C7M61_001586</name>
</gene>
<evidence type="ECO:0000256" key="6">
    <source>
        <dbReference type="ARBA" id="ARBA00023274"/>
    </source>
</evidence>
<dbReference type="PROSITE" id="PS00831">
    <property type="entry name" value="RIBOSOMAL_L27"/>
    <property type="match status" value="1"/>
</dbReference>
<evidence type="ECO:0000259" key="10">
    <source>
        <dbReference type="Pfam" id="PF18471"/>
    </source>
</evidence>
<dbReference type="Proteomes" id="UP000241107">
    <property type="component" value="Unassembled WGS sequence"/>
</dbReference>
<evidence type="ECO:0000256" key="1">
    <source>
        <dbReference type="ARBA" id="ARBA00004173"/>
    </source>
</evidence>
<dbReference type="PANTHER" id="PTHR15893:SF0">
    <property type="entry name" value="LARGE RIBOSOMAL SUBUNIT PROTEIN BL27M"/>
    <property type="match status" value="1"/>
</dbReference>